<proteinExistence type="predicted"/>
<evidence type="ECO:0000256" key="1">
    <source>
        <dbReference type="ARBA" id="ARBA00023125"/>
    </source>
</evidence>
<accession>A0A9X8YU03</accession>
<sequence>MDFRSINTRNRIFRGFIKVLEEKRFSECTTSDILNYAEISKKTFYNYYKNKQELLEDLENELLVGLWKALETDRAELQKIEINNSTQKIRIAAKSAFNSTLDYCDLHREELVSLLSSNGDISFHNEIVRIANKEFDLRCPHLFNIDPKTCTGPELSTYAVFKIIYVDAIKNALILWLTHYDDMTLTDIKSLTALVQTSSPVELMKILSQKQN</sequence>
<reference evidence="4 7" key="1">
    <citation type="submission" date="2016-02" db="EMBL/GenBank/DDBJ databases">
        <title>Complete Genome Sequences of Lactobacillus johnsonii Strain W1.</title>
        <authorList>
            <person name="Sun Y."/>
            <person name="Wu X."/>
        </authorList>
    </citation>
    <scope>NUCLEOTIDE SEQUENCE [LARGE SCALE GENOMIC DNA]</scope>
    <source>
        <strain evidence="4 7">W1</strain>
    </source>
</reference>
<evidence type="ECO:0000256" key="2">
    <source>
        <dbReference type="PROSITE-ProRule" id="PRU00335"/>
    </source>
</evidence>
<dbReference type="SUPFAM" id="SSF46689">
    <property type="entry name" value="Homeodomain-like"/>
    <property type="match status" value="1"/>
</dbReference>
<reference evidence="5" key="3">
    <citation type="submission" date="2022-07" db="EMBL/GenBank/DDBJ databases">
        <title>Enhanced cultured diversity of the mouse gut microbiota enables custom-made synthetic communities.</title>
        <authorList>
            <person name="Afrizal A."/>
        </authorList>
    </citation>
    <scope>NUCLEOTIDE SEQUENCE</scope>
    <source>
        <strain evidence="5">DSM 100219</strain>
    </source>
</reference>
<keyword evidence="1 2" id="KW-0238">DNA-binding</keyword>
<dbReference type="Proteomes" id="UP001206357">
    <property type="component" value="Unassembled WGS sequence"/>
</dbReference>
<dbReference type="Pfam" id="PF00440">
    <property type="entry name" value="TetR_N"/>
    <property type="match status" value="1"/>
</dbReference>
<evidence type="ECO:0000313" key="6">
    <source>
        <dbReference type="EMBL" id="QLL67946.1"/>
    </source>
</evidence>
<evidence type="ECO:0000259" key="3">
    <source>
        <dbReference type="PROSITE" id="PS50977"/>
    </source>
</evidence>
<evidence type="ECO:0000313" key="7">
    <source>
        <dbReference type="Proteomes" id="UP000070346"/>
    </source>
</evidence>
<organism evidence="4 7">
    <name type="scientific">Lactobacillus johnsonii</name>
    <dbReference type="NCBI Taxonomy" id="33959"/>
    <lineage>
        <taxon>Bacteria</taxon>
        <taxon>Bacillati</taxon>
        <taxon>Bacillota</taxon>
        <taxon>Bacilli</taxon>
        <taxon>Lactobacillales</taxon>
        <taxon>Lactobacillaceae</taxon>
        <taxon>Lactobacillus</taxon>
    </lineage>
</organism>
<feature type="domain" description="HTH tetR-type" evidence="3">
    <location>
        <begin position="6"/>
        <end position="66"/>
    </location>
</feature>
<dbReference type="AlphaFoldDB" id="A0A9X8YU03"/>
<reference evidence="6 8" key="2">
    <citation type="submission" date="2020-01" db="EMBL/GenBank/DDBJ databases">
        <title>Complete and circular genome sequences of six lactobacillus isolates from horses.</title>
        <authorList>
            <person name="Hassan H.M."/>
        </authorList>
    </citation>
    <scope>NUCLEOTIDE SEQUENCE [LARGE SCALE GENOMIC DNA]</scope>
    <source>
        <strain evidence="6 8">3DG</strain>
    </source>
</reference>
<protein>
    <submittedName>
        <fullName evidence="6">TetR family transcriptional regulator</fullName>
    </submittedName>
    <submittedName>
        <fullName evidence="5">TetR/AcrR family transcriptional regulator</fullName>
    </submittedName>
</protein>
<dbReference type="PROSITE" id="PS50977">
    <property type="entry name" value="HTH_TETR_2"/>
    <property type="match status" value="1"/>
</dbReference>
<dbReference type="InterPro" id="IPR001647">
    <property type="entry name" value="HTH_TetR"/>
</dbReference>
<dbReference type="InterPro" id="IPR009057">
    <property type="entry name" value="Homeodomain-like_sf"/>
</dbReference>
<gene>
    <name evidence="4" type="ORF">AYJ53_08735</name>
    <name evidence="6" type="ORF">GTO82_03355</name>
    <name evidence="5" type="ORF">NSA17_05130</name>
</gene>
<feature type="DNA-binding region" description="H-T-H motif" evidence="2">
    <location>
        <begin position="29"/>
        <end position="48"/>
    </location>
</feature>
<dbReference type="GO" id="GO:0003677">
    <property type="term" value="F:DNA binding"/>
    <property type="evidence" value="ECO:0007669"/>
    <property type="project" value="UniProtKB-UniRule"/>
</dbReference>
<dbReference type="Proteomes" id="UP000510788">
    <property type="component" value="Chromosome"/>
</dbReference>
<dbReference type="EMBL" id="CP047409">
    <property type="protein sequence ID" value="QLL67946.1"/>
    <property type="molecule type" value="Genomic_DNA"/>
</dbReference>
<dbReference type="Proteomes" id="UP000070346">
    <property type="component" value="Unassembled WGS sequence"/>
</dbReference>
<evidence type="ECO:0000313" key="5">
    <source>
        <dbReference type="EMBL" id="MCR1914809.1"/>
    </source>
</evidence>
<dbReference type="InterPro" id="IPR050624">
    <property type="entry name" value="HTH-type_Tx_Regulator"/>
</dbReference>
<name>A0A9X8YU03_LACJH</name>
<dbReference type="RefSeq" id="WP_061400444.1">
    <property type="nucleotide sequence ID" value="NZ_CABIWE010000016.1"/>
</dbReference>
<evidence type="ECO:0000313" key="4">
    <source>
        <dbReference type="EMBL" id="KXN76095.1"/>
    </source>
</evidence>
<dbReference type="PANTHER" id="PTHR43479:SF11">
    <property type="entry name" value="ACREF_ENVCD OPERON REPRESSOR-RELATED"/>
    <property type="match status" value="1"/>
</dbReference>
<dbReference type="OrthoDB" id="2302587at2"/>
<dbReference type="EMBL" id="JANKAU010000004">
    <property type="protein sequence ID" value="MCR1914809.1"/>
    <property type="molecule type" value="Genomic_DNA"/>
</dbReference>
<dbReference type="PANTHER" id="PTHR43479">
    <property type="entry name" value="ACREF/ENVCD OPERON REPRESSOR-RELATED"/>
    <property type="match status" value="1"/>
</dbReference>
<evidence type="ECO:0000313" key="8">
    <source>
        <dbReference type="Proteomes" id="UP000510788"/>
    </source>
</evidence>
<dbReference type="EMBL" id="LSNG01000031">
    <property type="protein sequence ID" value="KXN76095.1"/>
    <property type="molecule type" value="Genomic_DNA"/>
</dbReference>
<dbReference type="Gene3D" id="1.10.357.10">
    <property type="entry name" value="Tetracycline Repressor, domain 2"/>
    <property type="match status" value="1"/>
</dbReference>